<dbReference type="EMBL" id="CAXJIO010000016">
    <property type="protein sequence ID" value="CAL2104324.1"/>
    <property type="molecule type" value="Genomic_DNA"/>
</dbReference>
<dbReference type="InterPro" id="IPR014710">
    <property type="entry name" value="RmlC-like_jellyroll"/>
</dbReference>
<comment type="caution">
    <text evidence="2">The sequence shown here is derived from an EMBL/GenBank/DDBJ whole genome shotgun (WGS) entry which is preliminary data.</text>
</comment>
<protein>
    <submittedName>
        <fullName evidence="2">cAMP-binding domain of CRP or a regulatory subunit of cAMP-dependent protein kinases</fullName>
    </submittedName>
</protein>
<dbReference type="Proteomes" id="UP001497527">
    <property type="component" value="Unassembled WGS sequence"/>
</dbReference>
<gene>
    <name evidence="2" type="ORF">T190423A01A_70017</name>
</gene>
<evidence type="ECO:0000313" key="2">
    <source>
        <dbReference type="EMBL" id="CAL2104324.1"/>
    </source>
</evidence>
<dbReference type="Gene3D" id="2.60.120.10">
    <property type="entry name" value="Jelly Rolls"/>
    <property type="match status" value="1"/>
</dbReference>
<sequence length="192" mass="22044">MKTIHQFLAGYSPLSSKAKKEFEQIFSLNTYRKGEIIAGYSQSKCKFFLVKEGIVCSYLNDSKGKKVIRTLFTPISVIASLKSIININSTNANYHCLTNCSILAANLDDFLYLVDKHHDISKLYIEILEKSYAKLLERVTYLTTLEATERYLMLKKIAPNIENQIPQYQIASYLNISPIQLSRIRKKLLFES</sequence>
<evidence type="ECO:0000259" key="1">
    <source>
        <dbReference type="Pfam" id="PF00027"/>
    </source>
</evidence>
<name>A0ABM9PFG5_9FLAO</name>
<dbReference type="Pfam" id="PF00027">
    <property type="entry name" value="cNMP_binding"/>
    <property type="match status" value="1"/>
</dbReference>
<dbReference type="RefSeq" id="WP_348718630.1">
    <property type="nucleotide sequence ID" value="NZ_CAXJIO010000016.1"/>
</dbReference>
<feature type="domain" description="Cyclic nucleotide-binding" evidence="1">
    <location>
        <begin position="30"/>
        <end position="117"/>
    </location>
</feature>
<reference evidence="2 3" key="1">
    <citation type="submission" date="2024-05" db="EMBL/GenBank/DDBJ databases">
        <authorList>
            <person name="Duchaud E."/>
        </authorList>
    </citation>
    <scope>NUCLEOTIDE SEQUENCE [LARGE SCALE GENOMIC DNA]</scope>
    <source>
        <strain evidence="2">Ena-SAMPLE-TAB-13-05-2024-13:56:06:370-140308</strain>
    </source>
</reference>
<evidence type="ECO:0000313" key="3">
    <source>
        <dbReference type="Proteomes" id="UP001497527"/>
    </source>
</evidence>
<dbReference type="SUPFAM" id="SSF51206">
    <property type="entry name" value="cAMP-binding domain-like"/>
    <property type="match status" value="1"/>
</dbReference>
<dbReference type="InterPro" id="IPR018490">
    <property type="entry name" value="cNMP-bd_dom_sf"/>
</dbReference>
<keyword evidence="3" id="KW-1185">Reference proteome</keyword>
<proteinExistence type="predicted"/>
<organism evidence="2 3">
    <name type="scientific">Tenacibaculum polynesiense</name>
    <dbReference type="NCBI Taxonomy" id="3137857"/>
    <lineage>
        <taxon>Bacteria</taxon>
        <taxon>Pseudomonadati</taxon>
        <taxon>Bacteroidota</taxon>
        <taxon>Flavobacteriia</taxon>
        <taxon>Flavobacteriales</taxon>
        <taxon>Flavobacteriaceae</taxon>
        <taxon>Tenacibaculum</taxon>
    </lineage>
</organism>
<dbReference type="InterPro" id="IPR000595">
    <property type="entry name" value="cNMP-bd_dom"/>
</dbReference>
<accession>A0ABM9PFG5</accession>